<evidence type="ECO:0000259" key="12">
    <source>
        <dbReference type="PROSITE" id="PS50850"/>
    </source>
</evidence>
<dbReference type="AlphaFoldDB" id="A0A316YPV9"/>
<reference evidence="13" key="1">
    <citation type="journal article" date="2018" name="Mol. Biol. Evol.">
        <title>Broad Genomic Sampling Reveals a Smut Pathogenic Ancestry of the Fungal Clade Ustilaginomycotina.</title>
        <authorList>
            <person name="Kijpornyongpan T."/>
            <person name="Mondo S.J."/>
            <person name="Barry K."/>
            <person name="Sandor L."/>
            <person name="Lee J."/>
            <person name="Lipzen A."/>
            <person name="Pangilinan J."/>
            <person name="LaButti K."/>
            <person name="Hainaut M."/>
            <person name="Henrissat B."/>
            <person name="Grigoriev I.V."/>
            <person name="Spatafora J.W."/>
            <person name="Aime M.C."/>
        </authorList>
    </citation>
    <scope>NUCLEOTIDE SEQUENCE [LARGE SCALE GENOMIC DNA]</scope>
    <source>
        <strain evidence="13">MCA 4198</strain>
    </source>
</reference>
<dbReference type="InParanoid" id="A0A316YPV9"/>
<comment type="subcellular location">
    <subcellularLocation>
        <location evidence="1">Membrane</location>
        <topology evidence="1">Multi-pass membrane protein</topology>
    </subcellularLocation>
</comment>
<sequence>MIGFAAGAGFLLFGFDQGVMGGLLTLPSFVTTFPSIDTTKNDSAKTGTSHESTLQGVAIGIYEIGCLMGALSCLWLGDRLGRRAIIWIGTVWMIVGAIIQCSSYSLAQLIVGRIVTGVGNGMHTATIPMWQSECSPPHKRGMLVMVEGLLITGGICMAYWIDFAFYWLDPSSVHPDDWQNHVQEYPHWTGAWRIPIAFQILLCIPTFITIWMPESPRWLVLKGRDEDARRVMASLDELPIDDPEIDVKIREIRESLELSTGAGVKDLFKQGKEKNFHRALLGFINQMFQQISGINLITYYAATIYEQNIGMSPLVSRIVAACNGTEYFLASFIAIWTIERFGRRKLMLFGAFGMSMCMVILAATTSPAALKPVNNDPAGKATQQGPAYAAAVFLFIFNTFFAIGWLGMTWLYPAEITPLSIRAASNGVSTASNWIFNFLVVLITPIAFATIHYQTYIIFAVLNAAIFVTSYFIFPETAGRSLEEMSAIFEQASIWNPYDVVKIERRTPRRYDEKGRPLALDSMLAEQGYDHNEPQEKQSAPLEETRDASVNSSQ</sequence>
<keyword evidence="6 10" id="KW-0472">Membrane</keyword>
<evidence type="ECO:0000256" key="2">
    <source>
        <dbReference type="ARBA" id="ARBA00010992"/>
    </source>
</evidence>
<evidence type="ECO:0000313" key="14">
    <source>
        <dbReference type="Proteomes" id="UP000245768"/>
    </source>
</evidence>
<feature type="transmembrane region" description="Helical" evidence="10">
    <location>
        <begin position="314"/>
        <end position="336"/>
    </location>
</feature>
<keyword evidence="14" id="KW-1185">Reference proteome</keyword>
<comment type="similarity">
    <text evidence="2 8">Belongs to the major facilitator superfamily. Sugar transporter (TC 2.A.1.1) family.</text>
</comment>
<feature type="signal peptide" evidence="11">
    <location>
        <begin position="1"/>
        <end position="21"/>
    </location>
</feature>
<dbReference type="InterPro" id="IPR005829">
    <property type="entry name" value="Sugar_transporter_CS"/>
</dbReference>
<evidence type="ECO:0000256" key="6">
    <source>
        <dbReference type="ARBA" id="ARBA00023136"/>
    </source>
</evidence>
<evidence type="ECO:0000256" key="5">
    <source>
        <dbReference type="ARBA" id="ARBA00022989"/>
    </source>
</evidence>
<feature type="region of interest" description="Disordered" evidence="9">
    <location>
        <begin position="529"/>
        <end position="554"/>
    </location>
</feature>
<feature type="chain" id="PRO_5016233683" evidence="11">
    <location>
        <begin position="22"/>
        <end position="554"/>
    </location>
</feature>
<keyword evidence="4 10" id="KW-0812">Transmembrane</keyword>
<evidence type="ECO:0000313" key="13">
    <source>
        <dbReference type="EMBL" id="PWN90083.1"/>
    </source>
</evidence>
<feature type="transmembrane region" description="Helical" evidence="10">
    <location>
        <begin position="84"/>
        <end position="105"/>
    </location>
</feature>
<dbReference type="EMBL" id="KZ819636">
    <property type="protein sequence ID" value="PWN90083.1"/>
    <property type="molecule type" value="Genomic_DNA"/>
</dbReference>
<dbReference type="InterPro" id="IPR003663">
    <property type="entry name" value="Sugar/inositol_transpt"/>
</dbReference>
<evidence type="ECO:0000256" key="1">
    <source>
        <dbReference type="ARBA" id="ARBA00004141"/>
    </source>
</evidence>
<dbReference type="PROSITE" id="PS50850">
    <property type="entry name" value="MFS"/>
    <property type="match status" value="1"/>
</dbReference>
<feature type="transmembrane region" description="Helical" evidence="10">
    <location>
        <begin position="390"/>
        <end position="413"/>
    </location>
</feature>
<evidence type="ECO:0000256" key="10">
    <source>
        <dbReference type="SAM" id="Phobius"/>
    </source>
</evidence>
<evidence type="ECO:0000256" key="11">
    <source>
        <dbReference type="SAM" id="SignalP"/>
    </source>
</evidence>
<dbReference type="RefSeq" id="XP_025377281.1">
    <property type="nucleotide sequence ID" value="XM_025523114.1"/>
</dbReference>
<feature type="transmembrane region" description="Helical" evidence="10">
    <location>
        <begin position="142"/>
        <end position="161"/>
    </location>
</feature>
<dbReference type="OrthoDB" id="2544694at2759"/>
<feature type="domain" description="Major facilitator superfamily (MFS) profile" evidence="12">
    <location>
        <begin position="2"/>
        <end position="478"/>
    </location>
</feature>
<dbReference type="PRINTS" id="PR00171">
    <property type="entry name" value="SUGRTRNSPORT"/>
</dbReference>
<keyword evidence="5 10" id="KW-1133">Transmembrane helix</keyword>
<feature type="transmembrane region" description="Helical" evidence="10">
    <location>
        <begin position="457"/>
        <end position="474"/>
    </location>
</feature>
<dbReference type="InterPro" id="IPR036259">
    <property type="entry name" value="MFS_trans_sf"/>
</dbReference>
<keyword evidence="13" id="KW-0762">Sugar transport</keyword>
<dbReference type="GO" id="GO:0005351">
    <property type="term" value="F:carbohydrate:proton symporter activity"/>
    <property type="evidence" value="ECO:0007669"/>
    <property type="project" value="TreeGrafter"/>
</dbReference>
<dbReference type="Gene3D" id="1.20.1250.20">
    <property type="entry name" value="MFS general substrate transporter like domains"/>
    <property type="match status" value="1"/>
</dbReference>
<feature type="transmembrane region" description="Helical" evidence="10">
    <location>
        <begin position="434"/>
        <end position="451"/>
    </location>
</feature>
<gene>
    <name evidence="13" type="ORF">FA10DRAFT_271801</name>
</gene>
<dbReference type="FunFam" id="1.20.1250.20:FF:000061">
    <property type="entry name" value="MFS sugar transporter"/>
    <property type="match status" value="1"/>
</dbReference>
<keyword evidence="3 8" id="KW-0813">Transport</keyword>
<evidence type="ECO:0000256" key="9">
    <source>
        <dbReference type="SAM" id="MobiDB-lite"/>
    </source>
</evidence>
<evidence type="ECO:0000256" key="4">
    <source>
        <dbReference type="ARBA" id="ARBA00022692"/>
    </source>
</evidence>
<dbReference type="InterPro" id="IPR020846">
    <property type="entry name" value="MFS_dom"/>
</dbReference>
<dbReference type="Proteomes" id="UP000245768">
    <property type="component" value="Unassembled WGS sequence"/>
</dbReference>
<evidence type="ECO:0000256" key="7">
    <source>
        <dbReference type="ARBA" id="ARBA00049119"/>
    </source>
</evidence>
<dbReference type="PROSITE" id="PS00216">
    <property type="entry name" value="SUGAR_TRANSPORT_1"/>
    <property type="match status" value="1"/>
</dbReference>
<feature type="transmembrane region" description="Helical" evidence="10">
    <location>
        <begin position="192"/>
        <end position="212"/>
    </location>
</feature>
<dbReference type="NCBIfam" id="TIGR00879">
    <property type="entry name" value="SP"/>
    <property type="match status" value="1"/>
</dbReference>
<organism evidence="13 14">
    <name type="scientific">Acaromyces ingoldii</name>
    <dbReference type="NCBI Taxonomy" id="215250"/>
    <lineage>
        <taxon>Eukaryota</taxon>
        <taxon>Fungi</taxon>
        <taxon>Dikarya</taxon>
        <taxon>Basidiomycota</taxon>
        <taxon>Ustilaginomycotina</taxon>
        <taxon>Exobasidiomycetes</taxon>
        <taxon>Exobasidiales</taxon>
        <taxon>Cryptobasidiaceae</taxon>
        <taxon>Acaromyces</taxon>
    </lineage>
</organism>
<dbReference type="GeneID" id="37045030"/>
<comment type="catalytic activity">
    <reaction evidence="7">
        <text>myo-inositol(out) + H(+)(out) = myo-inositol(in) + H(+)(in)</text>
        <dbReference type="Rhea" id="RHEA:60364"/>
        <dbReference type="ChEBI" id="CHEBI:15378"/>
        <dbReference type="ChEBI" id="CHEBI:17268"/>
    </reaction>
</comment>
<dbReference type="STRING" id="215250.A0A316YPV9"/>
<evidence type="ECO:0000256" key="8">
    <source>
        <dbReference type="RuleBase" id="RU003346"/>
    </source>
</evidence>
<evidence type="ECO:0000256" key="3">
    <source>
        <dbReference type="ARBA" id="ARBA00022448"/>
    </source>
</evidence>
<keyword evidence="11" id="KW-0732">Signal</keyword>
<dbReference type="Pfam" id="PF00083">
    <property type="entry name" value="Sugar_tr"/>
    <property type="match status" value="1"/>
</dbReference>
<dbReference type="InterPro" id="IPR005828">
    <property type="entry name" value="MFS_sugar_transport-like"/>
</dbReference>
<dbReference type="InterPro" id="IPR050360">
    <property type="entry name" value="MFS_Sugar_Transporters"/>
</dbReference>
<proteinExistence type="inferred from homology"/>
<feature type="transmembrane region" description="Helical" evidence="10">
    <location>
        <begin position="56"/>
        <end position="77"/>
    </location>
</feature>
<dbReference type="GO" id="GO:0016020">
    <property type="term" value="C:membrane"/>
    <property type="evidence" value="ECO:0007669"/>
    <property type="project" value="UniProtKB-SubCell"/>
</dbReference>
<accession>A0A316YPV9</accession>
<dbReference type="PANTHER" id="PTHR48022">
    <property type="entry name" value="PLASTIDIC GLUCOSE TRANSPORTER 4"/>
    <property type="match status" value="1"/>
</dbReference>
<protein>
    <submittedName>
        <fullName evidence="13">Sugar transporter STL1</fullName>
    </submittedName>
</protein>
<dbReference type="SUPFAM" id="SSF103473">
    <property type="entry name" value="MFS general substrate transporter"/>
    <property type="match status" value="1"/>
</dbReference>
<name>A0A316YPV9_9BASI</name>
<feature type="transmembrane region" description="Helical" evidence="10">
    <location>
        <begin position="348"/>
        <end position="370"/>
    </location>
</feature>
<dbReference type="PANTHER" id="PTHR48022:SF68">
    <property type="entry name" value="MAJOR FACILITATOR SUPERFAMILY (MFS) PROFILE DOMAIN-CONTAINING PROTEIN-RELATED"/>
    <property type="match status" value="1"/>
</dbReference>